<evidence type="ECO:0000256" key="1">
    <source>
        <dbReference type="ARBA" id="ARBA00008655"/>
    </source>
</evidence>
<keyword evidence="5" id="KW-1133">Transmembrane helix</keyword>
<evidence type="ECO:0000313" key="8">
    <source>
        <dbReference type="Proteomes" id="UP000398389"/>
    </source>
</evidence>
<evidence type="ECO:0000256" key="3">
    <source>
        <dbReference type="ARBA" id="ARBA00023315"/>
    </source>
</evidence>
<dbReference type="EMBL" id="CABVLU010000005">
    <property type="protein sequence ID" value="VVT57751.1"/>
    <property type="molecule type" value="Genomic_DNA"/>
</dbReference>
<evidence type="ECO:0000259" key="6">
    <source>
        <dbReference type="SMART" id="SM00563"/>
    </source>
</evidence>
<dbReference type="EC" id="2.3.1.51" evidence="4"/>
<evidence type="ECO:0000313" key="7">
    <source>
        <dbReference type="EMBL" id="VVT57751.1"/>
    </source>
</evidence>
<keyword evidence="4" id="KW-0443">Lipid metabolism</keyword>
<dbReference type="GO" id="GO:0006654">
    <property type="term" value="P:phosphatidic acid biosynthetic process"/>
    <property type="evidence" value="ECO:0007669"/>
    <property type="project" value="TreeGrafter"/>
</dbReference>
<feature type="transmembrane region" description="Helical" evidence="5">
    <location>
        <begin position="65"/>
        <end position="82"/>
    </location>
</feature>
<dbReference type="SMART" id="SM00563">
    <property type="entry name" value="PlsC"/>
    <property type="match status" value="1"/>
</dbReference>
<comment type="domain">
    <text evidence="4">The HXXXXD motif is essential for acyltransferase activity and may constitute the binding site for the phosphate moiety of the glycerol-3-phosphate.</text>
</comment>
<accession>A0A5E8C6W7</accession>
<dbReference type="InterPro" id="IPR002123">
    <property type="entry name" value="Plipid/glycerol_acylTrfase"/>
</dbReference>
<keyword evidence="5" id="KW-0472">Membrane</keyword>
<dbReference type="GeneID" id="43584665"/>
<keyword evidence="4" id="KW-0444">Lipid biosynthesis</keyword>
<sequence>MVSLLTISLLGTMALGFFGVIPPLKFYVRVFVYLLLIVISALYGVVSSIIFTLTGYQGLSQWSTARVFYFLCHHILGITVIIKNPKNLTIRPAVFISNHQSELDILLLGATFPKYCSVTAKKSLKYYPFLGWFMTLSGSVFIDRVNRTNALKAFEGAIKQVKRVNQSVFIFPEGTRSYSLTPTLLPFKKGAFHFATQAGIPIVPYVISNYSKIFSFKTRTFESGIIEVELLDPIDTTSIKAEDVGALCEKTRENMLAVVEKLQYGPQTPQDKKTK</sequence>
<dbReference type="Pfam" id="PF01553">
    <property type="entry name" value="Acyltransferase"/>
    <property type="match status" value="1"/>
</dbReference>
<dbReference type="AlphaFoldDB" id="A0A5E8C6W7"/>
<dbReference type="RefSeq" id="XP_031856456.1">
    <property type="nucleotide sequence ID" value="XM_032000565.1"/>
</dbReference>
<comment type="similarity">
    <text evidence="1 4">Belongs to the 1-acyl-sn-glycerol-3-phosphate acyltransferase family.</text>
</comment>
<dbReference type="SUPFAM" id="SSF69593">
    <property type="entry name" value="Glycerol-3-phosphate (1)-acyltransferase"/>
    <property type="match status" value="1"/>
</dbReference>
<dbReference type="PANTHER" id="PTHR10434:SF11">
    <property type="entry name" value="1-ACYL-SN-GLYCEROL-3-PHOSPHATE ACYLTRANSFERASE"/>
    <property type="match status" value="1"/>
</dbReference>
<keyword evidence="2 4" id="KW-0808">Transferase</keyword>
<evidence type="ECO:0000256" key="4">
    <source>
        <dbReference type="RuleBase" id="RU361267"/>
    </source>
</evidence>
<keyword evidence="5" id="KW-0812">Transmembrane</keyword>
<dbReference type="PANTHER" id="PTHR10434">
    <property type="entry name" value="1-ACYL-SN-GLYCEROL-3-PHOSPHATE ACYLTRANSFERASE"/>
    <property type="match status" value="1"/>
</dbReference>
<dbReference type="CDD" id="cd07989">
    <property type="entry name" value="LPLAT_AGPAT-like"/>
    <property type="match status" value="1"/>
</dbReference>
<dbReference type="OrthoDB" id="202234at2759"/>
<keyword evidence="4" id="KW-0594">Phospholipid biosynthesis</keyword>
<keyword evidence="4" id="KW-1208">Phospholipid metabolism</keyword>
<keyword evidence="8" id="KW-1185">Reference proteome</keyword>
<protein>
    <recommendedName>
        <fullName evidence="4">1-acyl-sn-glycerol-3-phosphate acyltransferase</fullName>
        <ecNumber evidence="4">2.3.1.51</ecNumber>
    </recommendedName>
</protein>
<proteinExistence type="inferred from homology"/>
<keyword evidence="3 4" id="KW-0012">Acyltransferase</keyword>
<feature type="transmembrane region" description="Helical" evidence="5">
    <location>
        <begin position="30"/>
        <end position="53"/>
    </location>
</feature>
<feature type="domain" description="Phospholipid/glycerol acyltransferase" evidence="6">
    <location>
        <begin position="93"/>
        <end position="210"/>
    </location>
</feature>
<evidence type="ECO:0000256" key="5">
    <source>
        <dbReference type="SAM" id="Phobius"/>
    </source>
</evidence>
<dbReference type="GO" id="GO:0016020">
    <property type="term" value="C:membrane"/>
    <property type="evidence" value="ECO:0007669"/>
    <property type="project" value="InterPro"/>
</dbReference>
<reference evidence="7 8" key="1">
    <citation type="submission" date="2019-09" db="EMBL/GenBank/DDBJ databases">
        <authorList>
            <person name="Brejova B."/>
        </authorList>
    </citation>
    <scope>NUCLEOTIDE SEQUENCE [LARGE SCALE GENOMIC DNA]</scope>
</reference>
<gene>
    <name evidence="7" type="ORF">SAPINGB_P005851</name>
</gene>
<dbReference type="GO" id="GO:0005783">
    <property type="term" value="C:endoplasmic reticulum"/>
    <property type="evidence" value="ECO:0007669"/>
    <property type="project" value="TreeGrafter"/>
</dbReference>
<organism evidence="7 8">
    <name type="scientific">Magnusiomyces paraingens</name>
    <dbReference type="NCBI Taxonomy" id="2606893"/>
    <lineage>
        <taxon>Eukaryota</taxon>
        <taxon>Fungi</taxon>
        <taxon>Dikarya</taxon>
        <taxon>Ascomycota</taxon>
        <taxon>Saccharomycotina</taxon>
        <taxon>Dipodascomycetes</taxon>
        <taxon>Dipodascales</taxon>
        <taxon>Dipodascaceae</taxon>
        <taxon>Magnusiomyces</taxon>
    </lineage>
</organism>
<comment type="catalytic activity">
    <reaction evidence="4">
        <text>a 1-acyl-sn-glycero-3-phosphate + an acyl-CoA = a 1,2-diacyl-sn-glycero-3-phosphate + CoA</text>
        <dbReference type="Rhea" id="RHEA:19709"/>
        <dbReference type="ChEBI" id="CHEBI:57287"/>
        <dbReference type="ChEBI" id="CHEBI:57970"/>
        <dbReference type="ChEBI" id="CHEBI:58342"/>
        <dbReference type="ChEBI" id="CHEBI:58608"/>
        <dbReference type="EC" id="2.3.1.51"/>
    </reaction>
</comment>
<dbReference type="NCBIfam" id="TIGR00530">
    <property type="entry name" value="AGP_acyltrn"/>
    <property type="match status" value="1"/>
</dbReference>
<dbReference type="Proteomes" id="UP000398389">
    <property type="component" value="Unassembled WGS sequence"/>
</dbReference>
<dbReference type="GO" id="GO:0003841">
    <property type="term" value="F:1-acylglycerol-3-phosphate O-acyltransferase activity"/>
    <property type="evidence" value="ECO:0007669"/>
    <property type="project" value="UniProtKB-UniRule"/>
</dbReference>
<dbReference type="InterPro" id="IPR004552">
    <property type="entry name" value="AGP_acyltrans"/>
</dbReference>
<name>A0A5E8C6W7_9ASCO</name>
<evidence type="ECO:0000256" key="2">
    <source>
        <dbReference type="ARBA" id="ARBA00022679"/>
    </source>
</evidence>